<proteinExistence type="predicted"/>
<accession>A0ABU7DKD3</accession>
<evidence type="ECO:0000313" key="2">
    <source>
        <dbReference type="EMBL" id="MED6275538.1"/>
    </source>
</evidence>
<evidence type="ECO:0000313" key="3">
    <source>
        <dbReference type="Proteomes" id="UP001352852"/>
    </source>
</evidence>
<gene>
    <name evidence="2" type="ORF">CHARACLAT_027507</name>
</gene>
<name>A0ABU7DKD3_9TELE</name>
<sequence length="133" mass="13905">MWGLFPPSHTPCLWLISLSPGVLGVLSSKGWVLCVCRLTPGGCLPGPGPLGSVGLLLAERCVPGSRVHGWICSGGAYGPWFSWGSPALGGLWMSVARISCVSVSVSGGQICGSSHSLLHIFMEKPCIHKRAHT</sequence>
<feature type="chain" id="PRO_5046355210" evidence="1">
    <location>
        <begin position="25"/>
        <end position="133"/>
    </location>
</feature>
<protein>
    <submittedName>
        <fullName evidence="2">Uncharacterized protein</fullName>
    </submittedName>
</protein>
<feature type="signal peptide" evidence="1">
    <location>
        <begin position="1"/>
        <end position="24"/>
    </location>
</feature>
<organism evidence="2 3">
    <name type="scientific">Characodon lateralis</name>
    <dbReference type="NCBI Taxonomy" id="208331"/>
    <lineage>
        <taxon>Eukaryota</taxon>
        <taxon>Metazoa</taxon>
        <taxon>Chordata</taxon>
        <taxon>Craniata</taxon>
        <taxon>Vertebrata</taxon>
        <taxon>Euteleostomi</taxon>
        <taxon>Actinopterygii</taxon>
        <taxon>Neopterygii</taxon>
        <taxon>Teleostei</taxon>
        <taxon>Neoteleostei</taxon>
        <taxon>Acanthomorphata</taxon>
        <taxon>Ovalentaria</taxon>
        <taxon>Atherinomorphae</taxon>
        <taxon>Cyprinodontiformes</taxon>
        <taxon>Goodeidae</taxon>
        <taxon>Characodon</taxon>
    </lineage>
</organism>
<dbReference type="EMBL" id="JAHUTJ010028074">
    <property type="protein sequence ID" value="MED6275538.1"/>
    <property type="molecule type" value="Genomic_DNA"/>
</dbReference>
<keyword evidence="3" id="KW-1185">Reference proteome</keyword>
<dbReference type="Proteomes" id="UP001352852">
    <property type="component" value="Unassembled WGS sequence"/>
</dbReference>
<keyword evidence="1" id="KW-0732">Signal</keyword>
<reference evidence="2 3" key="1">
    <citation type="submission" date="2021-06" db="EMBL/GenBank/DDBJ databases">
        <authorList>
            <person name="Palmer J.M."/>
        </authorList>
    </citation>
    <scope>NUCLEOTIDE SEQUENCE [LARGE SCALE GENOMIC DNA]</scope>
    <source>
        <strain evidence="2 3">CL_MEX2019</strain>
        <tissue evidence="2">Muscle</tissue>
    </source>
</reference>
<evidence type="ECO:0000256" key="1">
    <source>
        <dbReference type="SAM" id="SignalP"/>
    </source>
</evidence>
<comment type="caution">
    <text evidence="2">The sequence shown here is derived from an EMBL/GenBank/DDBJ whole genome shotgun (WGS) entry which is preliminary data.</text>
</comment>